<protein>
    <recommendedName>
        <fullName evidence="6">Ribosomal RNA small subunit methyltransferase I</fullName>
        <ecNumber evidence="6">2.1.1.198</ecNumber>
    </recommendedName>
    <alternativeName>
        <fullName evidence="6">16S rRNA 2'-O-ribose C1402 methyltransferase</fullName>
    </alternativeName>
    <alternativeName>
        <fullName evidence="6">rRNA (cytidine-2'-O-)-methyltransferase RsmI</fullName>
    </alternativeName>
</protein>
<dbReference type="PANTHER" id="PTHR46111:SF1">
    <property type="entry name" value="RIBOSOMAL RNA SMALL SUBUNIT METHYLTRANSFERASE I"/>
    <property type="match status" value="1"/>
</dbReference>
<gene>
    <name evidence="6 8" type="primary">rsmI</name>
    <name evidence="8" type="ORF">DMP06_07075</name>
</gene>
<dbReference type="EC" id="2.1.1.198" evidence="6"/>
<dbReference type="InterPro" id="IPR018063">
    <property type="entry name" value="SAM_MeTrfase_RsmI_CS"/>
</dbReference>
<dbReference type="PIRSF" id="PIRSF005917">
    <property type="entry name" value="MTase_YraL"/>
    <property type="match status" value="1"/>
</dbReference>
<evidence type="ECO:0000256" key="1">
    <source>
        <dbReference type="ARBA" id="ARBA00022490"/>
    </source>
</evidence>
<comment type="function">
    <text evidence="6">Catalyzes the 2'-O-methylation of the ribose of cytidine 1402 (C1402) in 16S rRNA.</text>
</comment>
<evidence type="ECO:0000259" key="7">
    <source>
        <dbReference type="Pfam" id="PF00590"/>
    </source>
</evidence>
<dbReference type="PANTHER" id="PTHR46111">
    <property type="entry name" value="RIBOSOMAL RNA SMALL SUBUNIT METHYLTRANSFERASE I"/>
    <property type="match status" value="1"/>
</dbReference>
<organism evidence="8 9">
    <name type="scientific">Slackia equolifaciens</name>
    <dbReference type="NCBI Taxonomy" id="498718"/>
    <lineage>
        <taxon>Bacteria</taxon>
        <taxon>Bacillati</taxon>
        <taxon>Actinomycetota</taxon>
        <taxon>Coriobacteriia</taxon>
        <taxon>Eggerthellales</taxon>
        <taxon>Eggerthellaceae</taxon>
        <taxon>Slackia</taxon>
    </lineage>
</organism>
<sequence length="340" mass="36198">MPGRLIICPTPIGNLGDMTLRALEELRAADVVCAEDTRVTGKLLAHFGIEKRLERLDEATITRQAEHVAQRVAAGEAIAFCSDAGMPGVSDPGARLIEAAQREGCDVVVLPGASAASTAYVASGFNNPRYYFGGFFPRKEGERRAALEGLAALDAVLVFYESPRRIADALAVVAQVFPHREVAVCRELTKLYEEVFRAAAPAAASEFARRDAEGGVRGEIALVIGPPTQAEEQAAAQDATASAAERAAELLRAGELSKKDIVRALRDEFGISRNEAYELVHGAQEGARVCAGMLRGRHPPPRSCRMALAHARGAGVGGARRSQCLSPCFNASASRFSRMA</sequence>
<keyword evidence="5 6" id="KW-0949">S-adenosyl-L-methionine</keyword>
<dbReference type="AlphaFoldDB" id="A0A3N0AY62"/>
<evidence type="ECO:0000313" key="9">
    <source>
        <dbReference type="Proteomes" id="UP000269591"/>
    </source>
</evidence>
<keyword evidence="2 6" id="KW-0698">rRNA processing</keyword>
<dbReference type="NCBIfam" id="TIGR00096">
    <property type="entry name" value="16S rRNA (cytidine(1402)-2'-O)-methyltransferase"/>
    <property type="match status" value="1"/>
</dbReference>
<reference evidence="9" key="1">
    <citation type="submission" date="2018-05" db="EMBL/GenBank/DDBJ databases">
        <title>Genome Sequencing of selected type strains of the family Eggerthellaceae.</title>
        <authorList>
            <person name="Danylec N."/>
            <person name="Stoll D.A."/>
            <person name="Doetsch A."/>
            <person name="Huch M."/>
        </authorList>
    </citation>
    <scope>NUCLEOTIDE SEQUENCE [LARGE SCALE GENOMIC DNA]</scope>
    <source>
        <strain evidence="9">DSM 24851</strain>
    </source>
</reference>
<dbReference type="Gene3D" id="3.40.1010.10">
    <property type="entry name" value="Cobalt-precorrin-4 Transmethylase, Domain 1"/>
    <property type="match status" value="1"/>
</dbReference>
<dbReference type="RefSeq" id="WP_123209041.1">
    <property type="nucleotide sequence ID" value="NZ_QIBX01000011.1"/>
</dbReference>
<comment type="subcellular location">
    <subcellularLocation>
        <location evidence="6">Cytoplasm</location>
    </subcellularLocation>
</comment>
<dbReference type="Proteomes" id="UP000269591">
    <property type="component" value="Unassembled WGS sequence"/>
</dbReference>
<dbReference type="InterPro" id="IPR008189">
    <property type="entry name" value="rRNA_ssu_MeTfrase_I"/>
</dbReference>
<comment type="similarity">
    <text evidence="6">Belongs to the methyltransferase superfamily. RsmI family.</text>
</comment>
<dbReference type="PROSITE" id="PS01296">
    <property type="entry name" value="RSMI"/>
    <property type="match status" value="1"/>
</dbReference>
<dbReference type="InterPro" id="IPR035996">
    <property type="entry name" value="4pyrrol_Methylase_sf"/>
</dbReference>
<evidence type="ECO:0000256" key="6">
    <source>
        <dbReference type="HAMAP-Rule" id="MF_01877"/>
    </source>
</evidence>
<dbReference type="Pfam" id="PF00590">
    <property type="entry name" value="TP_methylase"/>
    <property type="match status" value="1"/>
</dbReference>
<proteinExistence type="inferred from homology"/>
<evidence type="ECO:0000313" key="8">
    <source>
        <dbReference type="EMBL" id="RNL39540.1"/>
    </source>
</evidence>
<evidence type="ECO:0000256" key="3">
    <source>
        <dbReference type="ARBA" id="ARBA00022603"/>
    </source>
</evidence>
<evidence type="ECO:0000256" key="5">
    <source>
        <dbReference type="ARBA" id="ARBA00022691"/>
    </source>
</evidence>
<evidence type="ECO:0000256" key="4">
    <source>
        <dbReference type="ARBA" id="ARBA00022679"/>
    </source>
</evidence>
<keyword evidence="4 6" id="KW-0808">Transferase</keyword>
<keyword evidence="3 6" id="KW-0489">Methyltransferase</keyword>
<keyword evidence="1 6" id="KW-0963">Cytoplasm</keyword>
<evidence type="ECO:0000256" key="2">
    <source>
        <dbReference type="ARBA" id="ARBA00022552"/>
    </source>
</evidence>
<dbReference type="GO" id="GO:0070677">
    <property type="term" value="F:rRNA (cytosine-2'-O-)-methyltransferase activity"/>
    <property type="evidence" value="ECO:0007669"/>
    <property type="project" value="UniProtKB-UniRule"/>
</dbReference>
<dbReference type="OrthoDB" id="9809084at2"/>
<dbReference type="Gene3D" id="3.30.950.10">
    <property type="entry name" value="Methyltransferase, Cobalt-precorrin-4 Transmethylase, Domain 2"/>
    <property type="match status" value="1"/>
</dbReference>
<dbReference type="InterPro" id="IPR000878">
    <property type="entry name" value="4pyrrol_Mease"/>
</dbReference>
<keyword evidence="9" id="KW-1185">Reference proteome</keyword>
<comment type="catalytic activity">
    <reaction evidence="6">
        <text>cytidine(1402) in 16S rRNA + S-adenosyl-L-methionine = 2'-O-methylcytidine(1402) in 16S rRNA + S-adenosyl-L-homocysteine + H(+)</text>
        <dbReference type="Rhea" id="RHEA:42924"/>
        <dbReference type="Rhea" id="RHEA-COMP:10285"/>
        <dbReference type="Rhea" id="RHEA-COMP:10286"/>
        <dbReference type="ChEBI" id="CHEBI:15378"/>
        <dbReference type="ChEBI" id="CHEBI:57856"/>
        <dbReference type="ChEBI" id="CHEBI:59789"/>
        <dbReference type="ChEBI" id="CHEBI:74495"/>
        <dbReference type="ChEBI" id="CHEBI:82748"/>
        <dbReference type="EC" id="2.1.1.198"/>
    </reaction>
</comment>
<dbReference type="InterPro" id="IPR014777">
    <property type="entry name" value="4pyrrole_Mease_sub1"/>
</dbReference>
<dbReference type="HAMAP" id="MF_01877">
    <property type="entry name" value="16SrRNA_methyltr_I"/>
    <property type="match status" value="1"/>
</dbReference>
<name>A0A3N0AY62_9ACTN</name>
<dbReference type="SUPFAM" id="SSF53790">
    <property type="entry name" value="Tetrapyrrole methylase"/>
    <property type="match status" value="1"/>
</dbReference>
<feature type="domain" description="Tetrapyrrole methylase" evidence="7">
    <location>
        <begin position="5"/>
        <end position="199"/>
    </location>
</feature>
<dbReference type="GO" id="GO:0005737">
    <property type="term" value="C:cytoplasm"/>
    <property type="evidence" value="ECO:0007669"/>
    <property type="project" value="UniProtKB-SubCell"/>
</dbReference>
<dbReference type="InterPro" id="IPR014776">
    <property type="entry name" value="4pyrrole_Mease_sub2"/>
</dbReference>
<comment type="caution">
    <text evidence="8">The sequence shown here is derived from an EMBL/GenBank/DDBJ whole genome shotgun (WGS) entry which is preliminary data.</text>
</comment>
<dbReference type="CDD" id="cd11648">
    <property type="entry name" value="RsmI"/>
    <property type="match status" value="1"/>
</dbReference>
<dbReference type="EMBL" id="QIBX01000011">
    <property type="protein sequence ID" value="RNL39540.1"/>
    <property type="molecule type" value="Genomic_DNA"/>
</dbReference>
<accession>A0A3N0AY62</accession>